<reference evidence="3" key="1">
    <citation type="submission" date="2022-11" db="UniProtKB">
        <authorList>
            <consortium name="WormBaseParasite"/>
        </authorList>
    </citation>
    <scope>IDENTIFICATION</scope>
</reference>
<accession>A0A915KRE3</accession>
<proteinExistence type="predicted"/>
<organism evidence="2 3">
    <name type="scientific">Romanomermis culicivorax</name>
    <name type="common">Nematode worm</name>
    <dbReference type="NCBI Taxonomy" id="13658"/>
    <lineage>
        <taxon>Eukaryota</taxon>
        <taxon>Metazoa</taxon>
        <taxon>Ecdysozoa</taxon>
        <taxon>Nematoda</taxon>
        <taxon>Enoplea</taxon>
        <taxon>Dorylaimia</taxon>
        <taxon>Mermithida</taxon>
        <taxon>Mermithoidea</taxon>
        <taxon>Mermithidae</taxon>
        <taxon>Romanomermis</taxon>
    </lineage>
</organism>
<dbReference type="AlphaFoldDB" id="A0A915KRE3"/>
<evidence type="ECO:0000313" key="3">
    <source>
        <dbReference type="WBParaSite" id="nRc.2.0.1.t41459-RA"/>
    </source>
</evidence>
<evidence type="ECO:0000256" key="1">
    <source>
        <dbReference type="SAM" id="MobiDB-lite"/>
    </source>
</evidence>
<dbReference type="Proteomes" id="UP000887565">
    <property type="component" value="Unplaced"/>
</dbReference>
<feature type="region of interest" description="Disordered" evidence="1">
    <location>
        <begin position="367"/>
        <end position="398"/>
    </location>
</feature>
<keyword evidence="2" id="KW-1185">Reference proteome</keyword>
<sequence>MSGKFEEPEIESNIGRPITSKCRKNTRIRRKIQRCSQDPSSDHINLAEKQKRIFWAEAKKKRHESEQCVRKSSRRFQKAIGNFAKQTNFQKRLNYIRWVYTNNKMRCRRTSDNNVSKTIQSITFYEQINTWVKSTPVIFDTIAGTLVTMSISSPVSLAAPISPLPVDTIPQNEIEERLGNKNHITIMTSASACAAKIICCRSASAKVSALNFSASAGRLIVASNSFCLRSSLLASASPIRASRLTSALPETTSASFGPQHGDNETKAVLILNQTPKYEQGLNKLDEACGETFIRLQHKMRKMEKASNENSSQIQKFTHFLGFCPQIQLKMENIPSINFQENLNDVRTKFESQLNFSPKVTEKIIDFESEDEYEQAPQPVKKEHKTSRIPSPCPSLSQR</sequence>
<name>A0A915KRE3_ROMCU</name>
<evidence type="ECO:0000313" key="2">
    <source>
        <dbReference type="Proteomes" id="UP000887565"/>
    </source>
</evidence>
<dbReference type="WBParaSite" id="nRc.2.0.1.t41459-RA">
    <property type="protein sequence ID" value="nRc.2.0.1.t41459-RA"/>
    <property type="gene ID" value="nRc.2.0.1.g41459"/>
</dbReference>
<protein>
    <submittedName>
        <fullName evidence="3">Uncharacterized protein</fullName>
    </submittedName>
</protein>